<dbReference type="PANTHER" id="PTHR45744">
    <property type="entry name" value="TYROSINE AMINOTRANSFERASE"/>
    <property type="match status" value="1"/>
</dbReference>
<dbReference type="InterPro" id="IPR015424">
    <property type="entry name" value="PyrdxlP-dep_Trfase"/>
</dbReference>
<dbReference type="PANTHER" id="PTHR45744:SF2">
    <property type="entry name" value="TYROSINE AMINOTRANSFERASE"/>
    <property type="match status" value="1"/>
</dbReference>
<dbReference type="EMBL" id="NIVC01003257">
    <property type="protein sequence ID" value="PAA52358.1"/>
    <property type="molecule type" value="Genomic_DNA"/>
</dbReference>
<dbReference type="InterPro" id="IPR004839">
    <property type="entry name" value="Aminotransferase_I/II_large"/>
</dbReference>
<dbReference type="Proteomes" id="UP000215902">
    <property type="component" value="Unassembled WGS sequence"/>
</dbReference>
<keyword evidence="7" id="KW-0032">Aminotransferase</keyword>
<evidence type="ECO:0000313" key="17">
    <source>
        <dbReference type="Proteomes" id="UP000215902"/>
    </source>
</evidence>
<evidence type="ECO:0000256" key="1">
    <source>
        <dbReference type="ARBA" id="ARBA00001933"/>
    </source>
</evidence>
<keyword evidence="9" id="KW-0828">Tyrosine catabolism</keyword>
<keyword evidence="10 12" id="KW-0663">Pyridoxal phosphate</keyword>
<feature type="domain" description="Aminotransferase class I/classII large" evidence="15">
    <location>
        <begin position="95"/>
        <end position="458"/>
    </location>
</feature>
<dbReference type="NCBIfam" id="TIGR01265">
    <property type="entry name" value="tyr_nico_aTase"/>
    <property type="match status" value="1"/>
</dbReference>
<keyword evidence="8" id="KW-0808">Transferase</keyword>
<dbReference type="OrthoDB" id="7042322at2759"/>
<evidence type="ECO:0000256" key="6">
    <source>
        <dbReference type="ARBA" id="ARBA00015959"/>
    </source>
</evidence>
<name>A0A267DST8_9PLAT</name>
<evidence type="ECO:0000256" key="3">
    <source>
        <dbReference type="ARBA" id="ARBA00007441"/>
    </source>
</evidence>
<evidence type="ECO:0000256" key="4">
    <source>
        <dbReference type="ARBA" id="ARBA00011738"/>
    </source>
</evidence>
<accession>A0A267DST8</accession>
<dbReference type="NCBIfam" id="TIGR01264">
    <property type="entry name" value="tyr_amTase_E"/>
    <property type="match status" value="1"/>
</dbReference>
<dbReference type="PIRSF" id="PIRSF000517">
    <property type="entry name" value="Tyr_transaminase"/>
    <property type="match status" value="1"/>
</dbReference>
<dbReference type="EC" id="2.6.1.5" evidence="5 12"/>
<proteinExistence type="inferred from homology"/>
<protein>
    <recommendedName>
        <fullName evidence="6 12">Tyrosine aminotransferase</fullName>
        <shortName evidence="12">TAT</shortName>
        <ecNumber evidence="5 12">2.6.1.5</ecNumber>
    </recommendedName>
</protein>
<dbReference type="Gene3D" id="3.90.1150.10">
    <property type="entry name" value="Aspartate Aminotransferase, domain 1"/>
    <property type="match status" value="1"/>
</dbReference>
<comment type="similarity">
    <text evidence="3 12">Belongs to the class-I pyridoxal-phosphate-dependent aminotransferase family.</text>
</comment>
<dbReference type="Pfam" id="PF00155">
    <property type="entry name" value="Aminotran_1_2"/>
    <property type="match status" value="1"/>
</dbReference>
<comment type="caution">
    <text evidence="16">The sequence shown here is derived from an EMBL/GenBank/DDBJ whole genome shotgun (WGS) entry which is preliminary data.</text>
</comment>
<comment type="function">
    <text evidence="12">Transaminase involved in tyrosine breakdown. Converts tyrosine to p-hydroxyphenylpyruvate.</text>
</comment>
<comment type="cofactor">
    <cofactor evidence="1 12 13">
        <name>pyridoxal 5'-phosphate</name>
        <dbReference type="ChEBI" id="CHEBI:597326"/>
    </cofactor>
</comment>
<dbReference type="GO" id="GO:0030170">
    <property type="term" value="F:pyridoxal phosphate binding"/>
    <property type="evidence" value="ECO:0007669"/>
    <property type="project" value="InterPro"/>
</dbReference>
<dbReference type="InterPro" id="IPR015422">
    <property type="entry name" value="PyrdxlP-dep_Trfase_small"/>
</dbReference>
<feature type="region of interest" description="Disordered" evidence="14">
    <location>
        <begin position="1"/>
        <end position="51"/>
    </location>
</feature>
<evidence type="ECO:0000256" key="5">
    <source>
        <dbReference type="ARBA" id="ARBA00012749"/>
    </source>
</evidence>
<comment type="pathway">
    <text evidence="2 12">Amino-acid degradation; L-phenylalanine degradation; acetoacetate and fumarate from L-phenylalanine: step 2/6.</text>
</comment>
<dbReference type="Gene3D" id="3.40.640.10">
    <property type="entry name" value="Type I PLP-dependent aspartate aminotransferase-like (Major domain)"/>
    <property type="match status" value="1"/>
</dbReference>
<sequence length="477" mass="53005">MRKTSEVAIQQQQQQQKMSLKRKSMLAQNPANDIDGRIVPAPKEPRTNGSAANFKKPLIRVREQWHCPMSRMAQCTSNPIRKIVDQMKLTPNPEKKMIALSIGDPTIFGNLSPPEQLLDLVDKRLRNGKCNGYAPSVGYEPARTAVAKYSVCEGYQNLEAKDVILTSGCSSALDLCISVLANPGDNILIPRPGFSIYRTLAESLGIEARSYNLLADRQWEVDLAHLEESIDDRTAAIVVNNPSNPCGSVYTREHLRAIAHIAERYKVPIIADEIYAHFVFPGHEFHWFASVNPNVPVLSCGGLTKRWLVPGWRQGWIVIYDAKGHFAEVRKGLLALSTRILGPNTVCQAAIPDILEFTPPEFYASTLKCIEENAKLSYAKLSAVPGLRPVMPEGAMYMMVGFSQSEYPDFPDEMAFTERLVTEQSVFCLPSRCFEIGMFFRIVLTVPSDMMTEACDRIAQFCAAHHRPTGSAGNGSV</sequence>
<evidence type="ECO:0000313" key="16">
    <source>
        <dbReference type="EMBL" id="PAA52358.1"/>
    </source>
</evidence>
<dbReference type="CDD" id="cd00609">
    <property type="entry name" value="AAT_like"/>
    <property type="match status" value="1"/>
</dbReference>
<evidence type="ECO:0000256" key="14">
    <source>
        <dbReference type="SAM" id="MobiDB-lite"/>
    </source>
</evidence>
<comment type="catalytic activity">
    <reaction evidence="11 12">
        <text>L-tyrosine + 2-oxoglutarate = 3-(4-hydroxyphenyl)pyruvate + L-glutamate</text>
        <dbReference type="Rhea" id="RHEA:15093"/>
        <dbReference type="ChEBI" id="CHEBI:16810"/>
        <dbReference type="ChEBI" id="CHEBI:29985"/>
        <dbReference type="ChEBI" id="CHEBI:36242"/>
        <dbReference type="ChEBI" id="CHEBI:58315"/>
        <dbReference type="EC" id="2.6.1.5"/>
    </reaction>
</comment>
<evidence type="ECO:0000256" key="12">
    <source>
        <dbReference type="PIRNR" id="PIRNR000517"/>
    </source>
</evidence>
<evidence type="ECO:0000256" key="7">
    <source>
        <dbReference type="ARBA" id="ARBA00022576"/>
    </source>
</evidence>
<dbReference type="GO" id="GO:0006559">
    <property type="term" value="P:L-phenylalanine catabolic process"/>
    <property type="evidence" value="ECO:0007669"/>
    <property type="project" value="UniProtKB-UniRule"/>
</dbReference>
<dbReference type="AlphaFoldDB" id="A0A267DST8"/>
<dbReference type="InterPro" id="IPR015421">
    <property type="entry name" value="PyrdxlP-dep_Trfase_major"/>
</dbReference>
<feature type="modified residue" description="N6-(pyridoxal phosphate)lysine" evidence="13">
    <location>
        <position position="305"/>
    </location>
</feature>
<keyword evidence="17" id="KW-1185">Reference proteome</keyword>
<gene>
    <name evidence="16" type="ORF">BOX15_Mlig008639g1</name>
</gene>
<comment type="subunit">
    <text evidence="4 12">Homodimer.</text>
</comment>
<organism evidence="16 17">
    <name type="scientific">Macrostomum lignano</name>
    <dbReference type="NCBI Taxonomy" id="282301"/>
    <lineage>
        <taxon>Eukaryota</taxon>
        <taxon>Metazoa</taxon>
        <taxon>Spiralia</taxon>
        <taxon>Lophotrochozoa</taxon>
        <taxon>Platyhelminthes</taxon>
        <taxon>Rhabditophora</taxon>
        <taxon>Macrostomorpha</taxon>
        <taxon>Macrostomida</taxon>
        <taxon>Macrostomidae</taxon>
        <taxon>Macrostomum</taxon>
    </lineage>
</organism>
<dbReference type="GO" id="GO:0004838">
    <property type="term" value="F:L-tyrosine-2-oxoglutarate transaminase activity"/>
    <property type="evidence" value="ECO:0007669"/>
    <property type="project" value="UniProtKB-UniRule"/>
</dbReference>
<dbReference type="SUPFAM" id="SSF53383">
    <property type="entry name" value="PLP-dependent transferases"/>
    <property type="match status" value="1"/>
</dbReference>
<evidence type="ECO:0000256" key="8">
    <source>
        <dbReference type="ARBA" id="ARBA00022679"/>
    </source>
</evidence>
<dbReference type="InterPro" id="IPR005957">
    <property type="entry name" value="Tyrosine_aminoTrfase"/>
</dbReference>
<dbReference type="InterPro" id="IPR005958">
    <property type="entry name" value="TyrNic_aminoTrfase"/>
</dbReference>
<dbReference type="STRING" id="282301.A0A267DST8"/>
<evidence type="ECO:0000256" key="10">
    <source>
        <dbReference type="ARBA" id="ARBA00022898"/>
    </source>
</evidence>
<dbReference type="FunFam" id="3.40.640.10:FF:000048">
    <property type="entry name" value="tyrosine aminotransferase"/>
    <property type="match status" value="1"/>
</dbReference>
<evidence type="ECO:0000256" key="13">
    <source>
        <dbReference type="PIRSR" id="PIRSR000517-1"/>
    </source>
</evidence>
<evidence type="ECO:0000256" key="11">
    <source>
        <dbReference type="ARBA" id="ARBA00047798"/>
    </source>
</evidence>
<dbReference type="GO" id="GO:0006572">
    <property type="term" value="P:L-tyrosine catabolic process"/>
    <property type="evidence" value="ECO:0007669"/>
    <property type="project" value="UniProtKB-KW"/>
</dbReference>
<reference evidence="16 17" key="1">
    <citation type="submission" date="2017-06" db="EMBL/GenBank/DDBJ databases">
        <title>A platform for efficient transgenesis in Macrostomum lignano, a flatworm model organism for stem cell research.</title>
        <authorList>
            <person name="Berezikov E."/>
        </authorList>
    </citation>
    <scope>NUCLEOTIDE SEQUENCE [LARGE SCALE GENOMIC DNA]</scope>
    <source>
        <strain evidence="16">DV1</strain>
        <tissue evidence="16">Whole organism</tissue>
    </source>
</reference>
<evidence type="ECO:0000256" key="9">
    <source>
        <dbReference type="ARBA" id="ARBA00022878"/>
    </source>
</evidence>
<evidence type="ECO:0000256" key="2">
    <source>
        <dbReference type="ARBA" id="ARBA00005203"/>
    </source>
</evidence>
<evidence type="ECO:0000259" key="15">
    <source>
        <dbReference type="Pfam" id="PF00155"/>
    </source>
</evidence>
<dbReference type="UniPathway" id="UPA00139">
    <property type="reaction ID" value="UER00338"/>
</dbReference>